<keyword evidence="3" id="KW-1185">Reference proteome</keyword>
<reference evidence="3" key="1">
    <citation type="journal article" date="2019" name="Int. J. Syst. Evol. Microbiol.">
        <title>The Global Catalogue of Microorganisms (GCM) 10K type strain sequencing project: providing services to taxonomists for standard genome sequencing and annotation.</title>
        <authorList>
            <consortium name="The Broad Institute Genomics Platform"/>
            <consortium name="The Broad Institute Genome Sequencing Center for Infectious Disease"/>
            <person name="Wu L."/>
            <person name="Ma J."/>
        </authorList>
    </citation>
    <scope>NUCLEOTIDE SEQUENCE [LARGE SCALE GENOMIC DNA]</scope>
    <source>
        <strain evidence="3">NBRC 108730</strain>
    </source>
</reference>
<comment type="caution">
    <text evidence="2">The sequence shown here is derived from an EMBL/GenBank/DDBJ whole genome shotgun (WGS) entry which is preliminary data.</text>
</comment>
<organism evidence="2 3">
    <name type="scientific">Angustibacter aerolatus</name>
    <dbReference type="NCBI Taxonomy" id="1162965"/>
    <lineage>
        <taxon>Bacteria</taxon>
        <taxon>Bacillati</taxon>
        <taxon>Actinomycetota</taxon>
        <taxon>Actinomycetes</taxon>
        <taxon>Kineosporiales</taxon>
        <taxon>Kineosporiaceae</taxon>
    </lineage>
</organism>
<sequence length="84" mass="8986">MEPEEGYVPPEPPPLPRGDLVSRLAWAGVLLGPLVLVVAGLFFRDLGRLWLALAGLAFIGGFVTLVVRLPAHRDDDVDDDGAVV</sequence>
<evidence type="ECO:0000313" key="3">
    <source>
        <dbReference type="Proteomes" id="UP001157017"/>
    </source>
</evidence>
<keyword evidence="1" id="KW-0472">Membrane</keyword>
<keyword evidence="1" id="KW-0812">Transmembrane</keyword>
<protein>
    <submittedName>
        <fullName evidence="2">Uncharacterized protein</fullName>
    </submittedName>
</protein>
<dbReference type="Proteomes" id="UP001157017">
    <property type="component" value="Unassembled WGS sequence"/>
</dbReference>
<feature type="transmembrane region" description="Helical" evidence="1">
    <location>
        <begin position="50"/>
        <end position="71"/>
    </location>
</feature>
<proteinExistence type="predicted"/>
<accession>A0ABQ6JMV4</accession>
<dbReference type="EMBL" id="BSUZ01000001">
    <property type="protein sequence ID" value="GMA89107.1"/>
    <property type="molecule type" value="Genomic_DNA"/>
</dbReference>
<name>A0ABQ6JMV4_9ACTN</name>
<feature type="transmembrane region" description="Helical" evidence="1">
    <location>
        <begin position="20"/>
        <end position="43"/>
    </location>
</feature>
<evidence type="ECO:0000256" key="1">
    <source>
        <dbReference type="SAM" id="Phobius"/>
    </source>
</evidence>
<keyword evidence="1" id="KW-1133">Transmembrane helix</keyword>
<gene>
    <name evidence="2" type="ORF">GCM10025868_43570</name>
</gene>
<evidence type="ECO:0000313" key="2">
    <source>
        <dbReference type="EMBL" id="GMA89107.1"/>
    </source>
</evidence>